<feature type="region of interest" description="Disordered" evidence="1">
    <location>
        <begin position="1"/>
        <end position="20"/>
    </location>
</feature>
<keyword evidence="3" id="KW-1185">Reference proteome</keyword>
<accession>A0A401K0J4</accession>
<reference evidence="2 3" key="1">
    <citation type="journal article" date="2019" name="Front. Microbiol.">
        <title>Genomes of Neutrophilic Sulfur-Oxidizing Chemolithoautotrophs Representing 9 Proteobacterial Species From 8 Genera.</title>
        <authorList>
            <person name="Watanabe T."/>
            <person name="Kojima H."/>
            <person name="Umezawa K."/>
            <person name="Hori C."/>
            <person name="Takasuka T.E."/>
            <person name="Kato Y."/>
            <person name="Fukui M."/>
        </authorList>
    </citation>
    <scope>NUCLEOTIDE SEQUENCE [LARGE SCALE GENOMIC DNA]</scope>
    <source>
        <strain evidence="2 3">TTN</strain>
    </source>
</reference>
<evidence type="ECO:0000313" key="3">
    <source>
        <dbReference type="Proteomes" id="UP000286806"/>
    </source>
</evidence>
<organism evidence="2 3">
    <name type="scientific">Sulfuriferula multivorans</name>
    <dbReference type="NCBI Taxonomy" id="1559896"/>
    <lineage>
        <taxon>Bacteria</taxon>
        <taxon>Pseudomonadati</taxon>
        <taxon>Pseudomonadota</taxon>
        <taxon>Betaproteobacteria</taxon>
        <taxon>Nitrosomonadales</taxon>
        <taxon>Sulfuricellaceae</taxon>
        <taxon>Sulfuriferula</taxon>
    </lineage>
</organism>
<protein>
    <submittedName>
        <fullName evidence="2">Uncharacterized protein</fullName>
    </submittedName>
</protein>
<dbReference type="EMBL" id="BGOW01000036">
    <property type="protein sequence ID" value="GCB02155.1"/>
    <property type="molecule type" value="Genomic_DNA"/>
</dbReference>
<dbReference type="AlphaFoldDB" id="A0A401K0J4"/>
<feature type="compositionally biased region" description="Polar residues" evidence="1">
    <location>
        <begin position="1"/>
        <end position="16"/>
    </location>
</feature>
<proteinExistence type="predicted"/>
<comment type="caution">
    <text evidence="2">The sequence shown here is derived from an EMBL/GenBank/DDBJ whole genome shotgun (WGS) entry which is preliminary data.</text>
</comment>
<evidence type="ECO:0000313" key="2">
    <source>
        <dbReference type="EMBL" id="GCB02155.1"/>
    </source>
</evidence>
<evidence type="ECO:0000256" key="1">
    <source>
        <dbReference type="SAM" id="MobiDB-lite"/>
    </source>
</evidence>
<dbReference type="Proteomes" id="UP000286806">
    <property type="component" value="Unassembled WGS sequence"/>
</dbReference>
<sequence>MDTELNVQDNNGTSLNEGADSHCTTRHQIADVLQSTCICRGRRR</sequence>
<name>A0A401K0J4_9PROT</name>
<gene>
    <name evidence="2" type="ORF">SFMTTN_2974</name>
</gene>